<protein>
    <submittedName>
        <fullName evidence="2">Uncharacterized protein</fullName>
    </submittedName>
</protein>
<dbReference type="Proteomes" id="UP000001623">
    <property type="component" value="Chromosome"/>
</dbReference>
<dbReference type="HOGENOM" id="CLU_2130524_0_0_5"/>
<gene>
    <name evidence="2" type="ordered locus">Mesop_2563</name>
</gene>
<dbReference type="KEGG" id="mop:Mesop_2563"/>
<evidence type="ECO:0000256" key="1">
    <source>
        <dbReference type="SAM" id="Coils"/>
    </source>
</evidence>
<organism evidence="2 3">
    <name type="scientific">Mesorhizobium opportunistum (strain LMG 24607 / HAMBI 3007 / WSM2075)</name>
    <dbReference type="NCBI Taxonomy" id="536019"/>
    <lineage>
        <taxon>Bacteria</taxon>
        <taxon>Pseudomonadati</taxon>
        <taxon>Pseudomonadota</taxon>
        <taxon>Alphaproteobacteria</taxon>
        <taxon>Hyphomicrobiales</taxon>
        <taxon>Phyllobacteriaceae</taxon>
        <taxon>Mesorhizobium</taxon>
    </lineage>
</organism>
<evidence type="ECO:0000313" key="2">
    <source>
        <dbReference type="EMBL" id="AEH87036.1"/>
    </source>
</evidence>
<dbReference type="AlphaFoldDB" id="F7XZP9"/>
<name>F7XZP9_MESOW</name>
<evidence type="ECO:0000313" key="3">
    <source>
        <dbReference type="Proteomes" id="UP000001623"/>
    </source>
</evidence>
<feature type="coiled-coil region" evidence="1">
    <location>
        <begin position="13"/>
        <end position="54"/>
    </location>
</feature>
<sequence length="113" mass="12728">MNVVGKRKRDANLLRLEAEFNAADARRQRATTRTAELEADADRLQARIGKAEKKEAKKAAATAHAFQRVMRTRAQSLEGLLAKVRVRRLWNTDDEVSEIMILKSLVDDIVAQA</sequence>
<keyword evidence="1" id="KW-0175">Coiled coil</keyword>
<proteinExistence type="predicted"/>
<dbReference type="EMBL" id="CP002279">
    <property type="protein sequence ID" value="AEH87036.1"/>
    <property type="molecule type" value="Genomic_DNA"/>
</dbReference>
<reference evidence="2 3" key="1">
    <citation type="submission" date="2010-10" db="EMBL/GenBank/DDBJ databases">
        <title>Complete sequence of Mesorhizobium opportunistum WSM2075.</title>
        <authorList>
            <consortium name="US DOE Joint Genome Institute"/>
            <person name="Lucas S."/>
            <person name="Copeland A."/>
            <person name="Lapidus A."/>
            <person name="Cheng J.-F."/>
            <person name="Bruce D."/>
            <person name="Goodwin L."/>
            <person name="Pitluck S."/>
            <person name="Chertkov O."/>
            <person name="Misra M."/>
            <person name="Detter J.C."/>
            <person name="Han C."/>
            <person name="Tapia R."/>
            <person name="Land M."/>
            <person name="Hauser L."/>
            <person name="Kyrpides N."/>
            <person name="Ovchinnikova G."/>
            <person name="Mavrommatis K.M."/>
            <person name="Tiwari R.P."/>
            <person name="Howieson J.G."/>
            <person name="O'Hara G.W."/>
            <person name="Nandasena K.G."/>
            <person name="Woyke T."/>
        </authorList>
    </citation>
    <scope>NUCLEOTIDE SEQUENCE [LARGE SCALE GENOMIC DNA]</scope>
    <source>
        <strain evidence="3">LMG 24607 / HAMBI 3007 / WSM2075</strain>
    </source>
</reference>
<accession>F7XZP9</accession>